<dbReference type="Pfam" id="PF13967">
    <property type="entry name" value="RSN1_TM"/>
    <property type="match status" value="1"/>
</dbReference>
<evidence type="ECO:0000256" key="6">
    <source>
        <dbReference type="ARBA" id="ARBA00023136"/>
    </source>
</evidence>
<feature type="transmembrane region" description="Helical" evidence="8">
    <location>
        <begin position="361"/>
        <end position="384"/>
    </location>
</feature>
<feature type="transmembrane region" description="Helical" evidence="8">
    <location>
        <begin position="12"/>
        <end position="37"/>
    </location>
</feature>
<organism evidence="12 13">
    <name type="scientific">Lichtheimia ornata</name>
    <dbReference type="NCBI Taxonomy" id="688661"/>
    <lineage>
        <taxon>Eukaryota</taxon>
        <taxon>Fungi</taxon>
        <taxon>Fungi incertae sedis</taxon>
        <taxon>Mucoromycota</taxon>
        <taxon>Mucoromycotina</taxon>
        <taxon>Mucoromycetes</taxon>
        <taxon>Mucorales</taxon>
        <taxon>Lichtheimiaceae</taxon>
        <taxon>Lichtheimia</taxon>
    </lineage>
</organism>
<evidence type="ECO:0000313" key="13">
    <source>
        <dbReference type="Proteomes" id="UP001234581"/>
    </source>
</evidence>
<feature type="transmembrane region" description="Helical" evidence="8">
    <location>
        <begin position="638"/>
        <end position="656"/>
    </location>
</feature>
<evidence type="ECO:0000256" key="7">
    <source>
        <dbReference type="SAM" id="MobiDB-lite"/>
    </source>
</evidence>
<feature type="transmembrane region" description="Helical" evidence="8">
    <location>
        <begin position="153"/>
        <end position="173"/>
    </location>
</feature>
<dbReference type="RefSeq" id="XP_058339913.1">
    <property type="nucleotide sequence ID" value="XM_058489388.1"/>
</dbReference>
<evidence type="ECO:0000256" key="2">
    <source>
        <dbReference type="ARBA" id="ARBA00007779"/>
    </source>
</evidence>
<dbReference type="GO" id="GO:0005886">
    <property type="term" value="C:plasma membrane"/>
    <property type="evidence" value="ECO:0007669"/>
    <property type="project" value="TreeGrafter"/>
</dbReference>
<name>A0AAD7UXC0_9FUNG</name>
<feature type="transmembrane region" description="Helical" evidence="8">
    <location>
        <begin position="98"/>
        <end position="118"/>
    </location>
</feature>
<evidence type="ECO:0000256" key="3">
    <source>
        <dbReference type="ARBA" id="ARBA00022448"/>
    </source>
</evidence>
<proteinExistence type="inferred from homology"/>
<dbReference type="GeneID" id="83216802"/>
<evidence type="ECO:0000256" key="5">
    <source>
        <dbReference type="ARBA" id="ARBA00022989"/>
    </source>
</evidence>
<dbReference type="Pfam" id="PF02714">
    <property type="entry name" value="RSN1_7TM"/>
    <property type="match status" value="1"/>
</dbReference>
<dbReference type="InterPro" id="IPR032880">
    <property type="entry name" value="CSC1/OSCA1-like_N"/>
</dbReference>
<evidence type="ECO:0000259" key="9">
    <source>
        <dbReference type="Pfam" id="PF02714"/>
    </source>
</evidence>
<evidence type="ECO:0008006" key="14">
    <source>
        <dbReference type="Google" id="ProtNLM"/>
    </source>
</evidence>
<reference evidence="12 13" key="1">
    <citation type="submission" date="2023-03" db="EMBL/GenBank/DDBJ databases">
        <title>Genome sequence of Lichtheimia ornata CBS 291.66.</title>
        <authorList>
            <person name="Mohabir J.T."/>
            <person name="Shea T.P."/>
            <person name="Kurbessoian T."/>
            <person name="Berby B."/>
            <person name="Fontaine J."/>
            <person name="Livny J."/>
            <person name="Gnirke A."/>
            <person name="Stajich J.E."/>
            <person name="Cuomo C.A."/>
        </authorList>
    </citation>
    <scope>NUCLEOTIDE SEQUENCE [LARGE SCALE GENOMIC DNA]</scope>
    <source>
        <strain evidence="12">CBS 291.66</strain>
    </source>
</reference>
<dbReference type="PANTHER" id="PTHR13018">
    <property type="entry name" value="PROBABLE MEMBRANE PROTEIN DUF221-RELATED"/>
    <property type="match status" value="1"/>
</dbReference>
<sequence length="814" mass="93721">MATINTVYYIPTLLGLTTTFGISCTIAIVCVTGFELLRSRKSMQSLFAPRTRLQENSTNPLSSKPFGWLTGSIKLDEAWMIDHVGLDAAMYLRFLRMAVQFLALLALLLCPTLLSVHWQSTPTLSNDDEIAYFHSNATLFRLSISNVPDDTPIVWIHAAFVFLISLGWLWLLFANHCHLLQQPQKRSYTVLVTNVPHHLRNVQALRQHFSSEVGPVDTVSLLSQAGAEPLQLALQRRMQHIDRLERLLIVLGRRCITPNWIQSIPPHHGIVDLLDKIDDIDREIERLRELNHMSARYCTPTGTAFVTFKSIESARLCAQIVTSWKPGVFQTQLAPEPRDVMWEGLLRRGRRDKVMSQVRRWTVFVAVWSLTIFWLFPVSFILSLTSIESLSQHLGFLDSFLASSTLVRSFVQHVLPMLLVTLFMSLLPWILFVISKQQDFVSYSELEDAVLCRYYRFAIFNVLIVFLLGTTFLSTMLDVLHEPARVIHLLAKFLPQGANFFLSYILFNSSSHAMELLQLGSQLFGHLIASIPFISNTPRKLSRHTQPWSFPFYYYYPNHILVFVISMTYSVIQPLILLFALLYFSLALVCFRHQFAYCYVRRYESNGFLYQRMAGYTSDGLLIFQMTVMGLLYLKGVWIAATAIIPLSVFTVWAKIKLSKQYMRSTTMTRPQLPDIVHANPVDDIWKLSYLKTWYVHGRYGIHQQITTPRSTSRSSSITIKDISHLEDGDGSSNDNNKEEEEEEIRPLTLYPSDQPRYDDGFAYPPLVEQLERRLWLPRDPGKRQWNLDDCIPLTLDELSQIVDKRHDHCIVKP</sequence>
<evidence type="ECO:0000313" key="12">
    <source>
        <dbReference type="EMBL" id="KAJ8655000.1"/>
    </source>
</evidence>
<feature type="transmembrane region" description="Helical" evidence="8">
    <location>
        <begin position="575"/>
        <end position="592"/>
    </location>
</feature>
<accession>A0AAD7UXC0</accession>
<dbReference type="InterPro" id="IPR003864">
    <property type="entry name" value="CSC1/OSCA1-like_7TM"/>
</dbReference>
<evidence type="ECO:0000256" key="1">
    <source>
        <dbReference type="ARBA" id="ARBA00004141"/>
    </source>
</evidence>
<feature type="domain" description="CSC1/OSCA1-like cytosolic" evidence="11">
    <location>
        <begin position="187"/>
        <end position="343"/>
    </location>
</feature>
<dbReference type="PANTHER" id="PTHR13018:SF139">
    <property type="entry name" value="PHOSPHATE METABOLISM PROTEIN 7"/>
    <property type="match status" value="1"/>
</dbReference>
<gene>
    <name evidence="12" type="ORF">O0I10_009396</name>
</gene>
<feature type="transmembrane region" description="Helical" evidence="8">
    <location>
        <begin position="414"/>
        <end position="434"/>
    </location>
</feature>
<dbReference type="EMBL" id="JARTCD010000054">
    <property type="protein sequence ID" value="KAJ8655000.1"/>
    <property type="molecule type" value="Genomic_DNA"/>
</dbReference>
<keyword evidence="4 8" id="KW-0812">Transmembrane</keyword>
<feature type="transmembrane region" description="Helical" evidence="8">
    <location>
        <begin position="454"/>
        <end position="477"/>
    </location>
</feature>
<dbReference type="AlphaFoldDB" id="A0AAD7UXC0"/>
<evidence type="ECO:0000259" key="10">
    <source>
        <dbReference type="Pfam" id="PF13967"/>
    </source>
</evidence>
<dbReference type="Proteomes" id="UP001234581">
    <property type="component" value="Unassembled WGS sequence"/>
</dbReference>
<comment type="subcellular location">
    <subcellularLocation>
        <location evidence="1">Membrane</location>
        <topology evidence="1">Multi-pass membrane protein</topology>
    </subcellularLocation>
</comment>
<keyword evidence="6 8" id="KW-0472">Membrane</keyword>
<comment type="caution">
    <text evidence="12">The sequence shown here is derived from an EMBL/GenBank/DDBJ whole genome shotgun (WGS) entry which is preliminary data.</text>
</comment>
<dbReference type="Pfam" id="PF14703">
    <property type="entry name" value="PHM7_cyt"/>
    <property type="match status" value="1"/>
</dbReference>
<protein>
    <recommendedName>
        <fullName evidence="14">DUF221-domain-containing protein</fullName>
    </recommendedName>
</protein>
<feature type="domain" description="CSC1/OSCA1-like N-terminal transmembrane" evidence="10">
    <location>
        <begin position="16"/>
        <end position="174"/>
    </location>
</feature>
<comment type="similarity">
    <text evidence="2">Belongs to the CSC1 (TC 1.A.17) family.</text>
</comment>
<evidence type="ECO:0000256" key="4">
    <source>
        <dbReference type="ARBA" id="ARBA00022692"/>
    </source>
</evidence>
<keyword evidence="5 8" id="KW-1133">Transmembrane helix</keyword>
<keyword evidence="13" id="KW-1185">Reference proteome</keyword>
<feature type="region of interest" description="Disordered" evidence="7">
    <location>
        <begin position="724"/>
        <end position="755"/>
    </location>
</feature>
<dbReference type="InterPro" id="IPR027815">
    <property type="entry name" value="CSC1/OSCA1-like_cyt"/>
</dbReference>
<keyword evidence="3" id="KW-0813">Transport</keyword>
<feature type="domain" description="CSC1/OSCA1-like 7TM region" evidence="9">
    <location>
        <begin position="359"/>
        <end position="632"/>
    </location>
</feature>
<evidence type="ECO:0000256" key="8">
    <source>
        <dbReference type="SAM" id="Phobius"/>
    </source>
</evidence>
<evidence type="ECO:0000259" key="11">
    <source>
        <dbReference type="Pfam" id="PF14703"/>
    </source>
</evidence>
<dbReference type="InterPro" id="IPR045122">
    <property type="entry name" value="Csc1-like"/>
</dbReference>
<dbReference type="GO" id="GO:0005227">
    <property type="term" value="F:calcium-activated cation channel activity"/>
    <property type="evidence" value="ECO:0007669"/>
    <property type="project" value="InterPro"/>
</dbReference>